<evidence type="ECO:0000313" key="6">
    <source>
        <dbReference type="EMBL" id="QDU26368.1"/>
    </source>
</evidence>
<dbReference type="Proteomes" id="UP000315017">
    <property type="component" value="Chromosome"/>
</dbReference>
<feature type="compositionally biased region" description="Basic and acidic residues" evidence="2">
    <location>
        <begin position="1"/>
        <end position="11"/>
    </location>
</feature>
<dbReference type="InterPro" id="IPR000673">
    <property type="entry name" value="Sig_transdc_resp-reg_Me-estase"/>
</dbReference>
<dbReference type="InterPro" id="IPR000700">
    <property type="entry name" value="PAS-assoc_C"/>
</dbReference>
<gene>
    <name evidence="6" type="primary">cheR_1</name>
    <name evidence="6" type="ORF">ETAA8_14460</name>
</gene>
<dbReference type="SMART" id="SM00091">
    <property type="entry name" value="PAS"/>
    <property type="match status" value="3"/>
</dbReference>
<dbReference type="InterPro" id="IPR029063">
    <property type="entry name" value="SAM-dependent_MTases_sf"/>
</dbReference>
<protein>
    <submittedName>
        <fullName evidence="6">Chemotaxis protein methyltransferase</fullName>
        <ecNumber evidence="6">2.1.1.80</ecNumber>
    </submittedName>
</protein>
<dbReference type="Pfam" id="PF03705">
    <property type="entry name" value="CheR_N"/>
    <property type="match status" value="1"/>
</dbReference>
<dbReference type="GO" id="GO:0005737">
    <property type="term" value="C:cytoplasm"/>
    <property type="evidence" value="ECO:0007669"/>
    <property type="project" value="InterPro"/>
</dbReference>
<feature type="active site" evidence="1">
    <location>
        <position position="71"/>
    </location>
</feature>
<evidence type="ECO:0000313" key="7">
    <source>
        <dbReference type="Proteomes" id="UP000315017"/>
    </source>
</evidence>
<dbReference type="InterPro" id="IPR000780">
    <property type="entry name" value="CheR_MeTrfase"/>
</dbReference>
<dbReference type="PROSITE" id="PS50113">
    <property type="entry name" value="PAC"/>
    <property type="match status" value="1"/>
</dbReference>
<evidence type="ECO:0000259" key="4">
    <source>
        <dbReference type="PROSITE" id="PS50122"/>
    </source>
</evidence>
<dbReference type="InterPro" id="IPR050903">
    <property type="entry name" value="Bact_Chemotaxis_MeTrfase"/>
</dbReference>
<feature type="domain" description="PAC" evidence="3">
    <location>
        <begin position="822"/>
        <end position="872"/>
    </location>
</feature>
<dbReference type="GO" id="GO:0008984">
    <property type="term" value="F:protein-glutamate methylesterase activity"/>
    <property type="evidence" value="ECO:0007669"/>
    <property type="project" value="InterPro"/>
</dbReference>
<organism evidence="6 7">
    <name type="scientific">Anatilimnocola aggregata</name>
    <dbReference type="NCBI Taxonomy" id="2528021"/>
    <lineage>
        <taxon>Bacteria</taxon>
        <taxon>Pseudomonadati</taxon>
        <taxon>Planctomycetota</taxon>
        <taxon>Planctomycetia</taxon>
        <taxon>Pirellulales</taxon>
        <taxon>Pirellulaceae</taxon>
        <taxon>Anatilimnocola</taxon>
    </lineage>
</organism>
<dbReference type="Pfam" id="PF13596">
    <property type="entry name" value="PAS_10"/>
    <property type="match status" value="1"/>
</dbReference>
<dbReference type="Pfam" id="PF01339">
    <property type="entry name" value="CheB_methylest"/>
    <property type="match status" value="1"/>
</dbReference>
<feature type="region of interest" description="Disordered" evidence="2">
    <location>
        <begin position="652"/>
        <end position="676"/>
    </location>
</feature>
<feature type="active site" evidence="1">
    <location>
        <position position="163"/>
    </location>
</feature>
<dbReference type="SMART" id="SM00138">
    <property type="entry name" value="MeTrc"/>
    <property type="match status" value="1"/>
</dbReference>
<dbReference type="InterPro" id="IPR000014">
    <property type="entry name" value="PAS"/>
</dbReference>
<evidence type="ECO:0000256" key="2">
    <source>
        <dbReference type="SAM" id="MobiDB-lite"/>
    </source>
</evidence>
<dbReference type="GO" id="GO:0032259">
    <property type="term" value="P:methylation"/>
    <property type="evidence" value="ECO:0007669"/>
    <property type="project" value="UniProtKB-KW"/>
</dbReference>
<evidence type="ECO:0000259" key="5">
    <source>
        <dbReference type="PROSITE" id="PS50123"/>
    </source>
</evidence>
<dbReference type="EMBL" id="CP036274">
    <property type="protein sequence ID" value="QDU26368.1"/>
    <property type="molecule type" value="Genomic_DNA"/>
</dbReference>
<dbReference type="InterPro" id="IPR022641">
    <property type="entry name" value="CheR_N"/>
</dbReference>
<dbReference type="CDD" id="cd16434">
    <property type="entry name" value="CheB-CheR_fusion"/>
    <property type="match status" value="1"/>
</dbReference>
<keyword evidence="6" id="KW-0808">Transferase</keyword>
<feature type="active site" evidence="1">
    <location>
        <position position="44"/>
    </location>
</feature>
<dbReference type="GO" id="GO:0006935">
    <property type="term" value="P:chemotaxis"/>
    <property type="evidence" value="ECO:0007669"/>
    <property type="project" value="UniProtKB-UniRule"/>
</dbReference>
<sequence length="992" mass="110690">MAKRQQEKEPVPKTGKTPAEQAPARLTMTASHEPAFYTVGMGGSAGGLEAFGQFFAHLPPNTGMAFVLVSHLDPTHKALLAELLQHSTQMKVTEAEDGMVVRPNAVYVIPPNTDLSIKNGRLHLLEPSAPRGLRMPIDFFFRQLAADQHDKAIAIVLSGMGSDGTLGIKAIKENSGLVLVQDPASAKFAAMPESARNSGRVDVMASAEELPVRLLQFLARAPVPVPVSTVVDDESNTALPNVFTLLRLQTGNDFSNYKPTTILRRIERRMNVHQLDSQAAYVRYLRDHPQEVDLLYKELLIGVTSFFRDRGLFDYLGQTAIPALLSSRADDRPLRVWVPACSTGEEAYSIAITIKESLARSNLARQPKVQIFATDIDSDSISKARQGLFSASIAADVSPQRLERYFVRDGDGYRVGKEIRELVVFAPQNLLGDPPFTKLEIVCCRNFFIYVNSEMQQKLLSLMHYSLIPRGLLILGSAESIGNLGHLFAPLDKKWKVFQRQETARRPILEMSPLHVPREPSPVPPAEKSLPTSTDIPYAAQRALLDFYAPPSVVVNSEGDIVYVNGRTGRYLEPSSGKVNINIFAMARDGLREELVPAFRKAKKDKATVVVSGIQVNCNGSHISVNLTIQPFVEPANLLGTYLLIFEEQAPTPEQNQARKKKATTKRSTASATELEDRLRATQELLQATMEEKEANQEELRSLNEELQSNNEELQSTNEELTTSKEELQSLNEEMQSVNAELRDKLDEQSQTNNDMANLLNGIEIATIFLDSHLCVKRFTPKATRIVNFIAGDLGRPLHDLVTKLKYNRLVEDARQVLETLIPQEAQLQDLDGHWYQIRVLPYRTTDNKIDGVVCTFTEITTLKQAEAELQAARALAENVIATIREPLLILDANLRVVSASRSFYSIFQQNRTATEGRLIFDLGDRQWDIPELRKLLETILPENTTFDDFWVEHDFPRLGPRVLLLNARRVLGNDNQSGLILLAIEDVTKPT</sequence>
<feature type="region of interest" description="Disordered" evidence="2">
    <location>
        <begin position="1"/>
        <end position="25"/>
    </location>
</feature>
<dbReference type="SUPFAM" id="SSF47757">
    <property type="entry name" value="Chemotaxis receptor methyltransferase CheR, N-terminal domain"/>
    <property type="match status" value="1"/>
</dbReference>
<accession>A0A517Y804</accession>
<name>A0A517Y804_9BACT</name>
<dbReference type="PROSITE" id="PS50123">
    <property type="entry name" value="CHER"/>
    <property type="match status" value="1"/>
</dbReference>
<dbReference type="Gene3D" id="3.40.50.150">
    <property type="entry name" value="Vaccinia Virus protein VP39"/>
    <property type="match status" value="1"/>
</dbReference>
<dbReference type="PROSITE" id="PS50122">
    <property type="entry name" value="CHEB"/>
    <property type="match status" value="1"/>
</dbReference>
<dbReference type="SUPFAM" id="SSF55785">
    <property type="entry name" value="PYP-like sensor domain (PAS domain)"/>
    <property type="match status" value="2"/>
</dbReference>
<dbReference type="GO" id="GO:0008983">
    <property type="term" value="F:protein-glutamate O-methyltransferase activity"/>
    <property type="evidence" value="ECO:0007669"/>
    <property type="project" value="UniProtKB-EC"/>
</dbReference>
<dbReference type="Pfam" id="PF01739">
    <property type="entry name" value="CheR"/>
    <property type="match status" value="1"/>
</dbReference>
<proteinExistence type="predicted"/>
<dbReference type="InterPro" id="IPR035909">
    <property type="entry name" value="CheB_C"/>
</dbReference>
<keyword evidence="1" id="KW-0145">Chemotaxis</keyword>
<dbReference type="RefSeq" id="WP_202921630.1">
    <property type="nucleotide sequence ID" value="NZ_CP036274.1"/>
</dbReference>
<keyword evidence="6" id="KW-0489">Methyltransferase</keyword>
<dbReference type="InterPro" id="IPR035965">
    <property type="entry name" value="PAS-like_dom_sf"/>
</dbReference>
<reference evidence="6 7" key="1">
    <citation type="submission" date="2019-02" db="EMBL/GenBank/DDBJ databases">
        <title>Deep-cultivation of Planctomycetes and their phenomic and genomic characterization uncovers novel biology.</title>
        <authorList>
            <person name="Wiegand S."/>
            <person name="Jogler M."/>
            <person name="Boedeker C."/>
            <person name="Pinto D."/>
            <person name="Vollmers J."/>
            <person name="Rivas-Marin E."/>
            <person name="Kohn T."/>
            <person name="Peeters S.H."/>
            <person name="Heuer A."/>
            <person name="Rast P."/>
            <person name="Oberbeckmann S."/>
            <person name="Bunk B."/>
            <person name="Jeske O."/>
            <person name="Meyerdierks A."/>
            <person name="Storesund J.E."/>
            <person name="Kallscheuer N."/>
            <person name="Luecker S."/>
            <person name="Lage O.M."/>
            <person name="Pohl T."/>
            <person name="Merkel B.J."/>
            <person name="Hornburger P."/>
            <person name="Mueller R.-W."/>
            <person name="Bruemmer F."/>
            <person name="Labrenz M."/>
            <person name="Spormann A.M."/>
            <person name="Op den Camp H."/>
            <person name="Overmann J."/>
            <person name="Amann R."/>
            <person name="Jetten M.S.M."/>
            <person name="Mascher T."/>
            <person name="Medema M.H."/>
            <person name="Devos D.P."/>
            <person name="Kaster A.-K."/>
            <person name="Ovreas L."/>
            <person name="Rohde M."/>
            <person name="Galperin M.Y."/>
            <person name="Jogler C."/>
        </authorList>
    </citation>
    <scope>NUCLEOTIDE SEQUENCE [LARGE SCALE GENOMIC DNA]</scope>
    <source>
        <strain evidence="6 7">ETA_A8</strain>
    </source>
</reference>
<dbReference type="PANTHER" id="PTHR24422">
    <property type="entry name" value="CHEMOTAXIS PROTEIN METHYLTRANSFERASE"/>
    <property type="match status" value="1"/>
</dbReference>
<keyword evidence="7" id="KW-1185">Reference proteome</keyword>
<dbReference type="AlphaFoldDB" id="A0A517Y804"/>
<dbReference type="SUPFAM" id="SSF53335">
    <property type="entry name" value="S-adenosyl-L-methionine-dependent methyltransferases"/>
    <property type="match status" value="1"/>
</dbReference>
<dbReference type="KEGG" id="aagg:ETAA8_14460"/>
<feature type="domain" description="CheR-type methyltransferase" evidence="5">
    <location>
        <begin position="245"/>
        <end position="481"/>
    </location>
</feature>
<dbReference type="Gene3D" id="3.30.450.20">
    <property type="entry name" value="PAS domain"/>
    <property type="match status" value="2"/>
</dbReference>
<feature type="domain" description="CheB-type methylesterase" evidence="4">
    <location>
        <begin position="32"/>
        <end position="221"/>
    </location>
</feature>
<dbReference type="SUPFAM" id="SSF52738">
    <property type="entry name" value="Methylesterase CheB, C-terminal domain"/>
    <property type="match status" value="1"/>
</dbReference>
<keyword evidence="1" id="KW-0378">Hydrolase</keyword>
<evidence type="ECO:0000259" key="3">
    <source>
        <dbReference type="PROSITE" id="PS50113"/>
    </source>
</evidence>
<dbReference type="InterPro" id="IPR022642">
    <property type="entry name" value="CheR_C"/>
</dbReference>
<dbReference type="GO" id="GO:0000156">
    <property type="term" value="F:phosphorelay response regulator activity"/>
    <property type="evidence" value="ECO:0007669"/>
    <property type="project" value="InterPro"/>
</dbReference>
<dbReference type="PRINTS" id="PR00996">
    <property type="entry name" value="CHERMTFRASE"/>
</dbReference>
<dbReference type="EC" id="2.1.1.80" evidence="6"/>
<dbReference type="Pfam" id="PF13426">
    <property type="entry name" value="PAS_9"/>
    <property type="match status" value="1"/>
</dbReference>
<evidence type="ECO:0000256" key="1">
    <source>
        <dbReference type="PROSITE-ProRule" id="PRU00050"/>
    </source>
</evidence>
<dbReference type="PANTHER" id="PTHR24422:SF27">
    <property type="entry name" value="PROTEIN-GLUTAMATE O-METHYLTRANSFERASE"/>
    <property type="match status" value="1"/>
</dbReference>
<dbReference type="Gene3D" id="3.40.50.180">
    <property type="entry name" value="Methylesterase CheB, C-terminal domain"/>
    <property type="match status" value="1"/>
</dbReference>